<dbReference type="GO" id="GO:0030170">
    <property type="term" value="F:pyridoxal phosphate binding"/>
    <property type="evidence" value="ECO:0007669"/>
    <property type="project" value="UniProtKB-ARBA"/>
</dbReference>
<dbReference type="CDD" id="cd00616">
    <property type="entry name" value="AHBA_syn"/>
    <property type="match status" value="1"/>
</dbReference>
<sequence length="363" mass="39815">MTVPMVDLKKQFNDIKDEVFEVITEILESSQYILGPKVLELEKKIALYHGVTEAVGVASGTDALHLSIEALGIGEGDEVITTPFTFFATAEAILYTGATPVFVDIERETMNIDSKKIESAITKRTKAILPVHIFGHPAEMGEIAVIAGKHNLKIVEDCAQSFGASINGRKTGSFGDAGCFSFYPSKNLGAFGDGGMVLLSDPSVAADIRKLRNHGSKGSYRHESVGFNSRLDEIQAGVLLVKMKRIEAYNERRRQNAALYGKLLSGKVERPVEKAGCTHVYHQYTIRSSSRDAIQKNLRENNISSVVYYPTPLHIQEAVGFLGYKKGDFPVAEETSEQVLSLPMYPELEEASITRIADIINNA</sequence>
<gene>
    <name evidence="6" type="primary">degT</name>
    <name evidence="6" type="ORF">NBG4_410010</name>
</gene>
<evidence type="ECO:0000313" key="6">
    <source>
        <dbReference type="EMBL" id="SPQ01062.1"/>
    </source>
</evidence>
<comment type="similarity">
    <text evidence="2 5">Belongs to the DegT/DnrJ/EryC1 family.</text>
</comment>
<evidence type="ECO:0000256" key="1">
    <source>
        <dbReference type="ARBA" id="ARBA00022898"/>
    </source>
</evidence>
<accession>A0A2U3QI26</accession>
<evidence type="ECO:0000256" key="3">
    <source>
        <dbReference type="PIRSR" id="PIRSR000390-1"/>
    </source>
</evidence>
<dbReference type="PANTHER" id="PTHR30244:SF36">
    <property type="entry name" value="3-OXO-GLUCOSE-6-PHOSPHATE:GLUTAMATE AMINOTRANSFERASE"/>
    <property type="match status" value="1"/>
</dbReference>
<feature type="active site" description="Proton acceptor" evidence="3">
    <location>
        <position position="186"/>
    </location>
</feature>
<proteinExistence type="inferred from homology"/>
<dbReference type="Pfam" id="PF01041">
    <property type="entry name" value="DegT_DnrJ_EryC1"/>
    <property type="match status" value="1"/>
</dbReference>
<evidence type="ECO:0000256" key="4">
    <source>
        <dbReference type="PIRSR" id="PIRSR000390-2"/>
    </source>
</evidence>
<dbReference type="OrthoDB" id="9810913at2"/>
<protein>
    <submittedName>
        <fullName evidence="6">Pleiotropic regulatory protein</fullName>
    </submittedName>
</protein>
<dbReference type="SUPFAM" id="SSF53383">
    <property type="entry name" value="PLP-dependent transferases"/>
    <property type="match status" value="1"/>
</dbReference>
<name>A0A2U3QI26_9BACT</name>
<dbReference type="PANTHER" id="PTHR30244">
    <property type="entry name" value="TRANSAMINASE"/>
    <property type="match status" value="1"/>
</dbReference>
<dbReference type="Gene3D" id="3.90.1150.10">
    <property type="entry name" value="Aspartate Aminotransferase, domain 1"/>
    <property type="match status" value="1"/>
</dbReference>
<organism evidence="6 7">
    <name type="scientific">Candidatus Sulfobium mesophilum</name>
    <dbReference type="NCBI Taxonomy" id="2016548"/>
    <lineage>
        <taxon>Bacteria</taxon>
        <taxon>Pseudomonadati</taxon>
        <taxon>Nitrospirota</taxon>
        <taxon>Nitrospiria</taxon>
        <taxon>Nitrospirales</taxon>
        <taxon>Nitrospiraceae</taxon>
        <taxon>Candidatus Sulfobium</taxon>
    </lineage>
</organism>
<dbReference type="InterPro" id="IPR015424">
    <property type="entry name" value="PyrdxlP-dep_Trfase"/>
</dbReference>
<dbReference type="Proteomes" id="UP000245125">
    <property type="component" value="Unassembled WGS sequence"/>
</dbReference>
<dbReference type="GO" id="GO:0000271">
    <property type="term" value="P:polysaccharide biosynthetic process"/>
    <property type="evidence" value="ECO:0007669"/>
    <property type="project" value="TreeGrafter"/>
</dbReference>
<evidence type="ECO:0000256" key="5">
    <source>
        <dbReference type="RuleBase" id="RU004508"/>
    </source>
</evidence>
<keyword evidence="1 4" id="KW-0663">Pyridoxal phosphate</keyword>
<dbReference type="InterPro" id="IPR015422">
    <property type="entry name" value="PyrdxlP-dep_Trfase_small"/>
</dbReference>
<keyword evidence="7" id="KW-1185">Reference proteome</keyword>
<dbReference type="InterPro" id="IPR000653">
    <property type="entry name" value="DegT/StrS_aminotransferase"/>
</dbReference>
<dbReference type="AlphaFoldDB" id="A0A2U3QI26"/>
<dbReference type="EMBL" id="OUUY01000088">
    <property type="protein sequence ID" value="SPQ01062.1"/>
    <property type="molecule type" value="Genomic_DNA"/>
</dbReference>
<reference evidence="7" key="1">
    <citation type="submission" date="2018-03" db="EMBL/GenBank/DDBJ databases">
        <authorList>
            <person name="Zecchin S."/>
        </authorList>
    </citation>
    <scope>NUCLEOTIDE SEQUENCE [LARGE SCALE GENOMIC DNA]</scope>
</reference>
<dbReference type="GO" id="GO:0008483">
    <property type="term" value="F:transaminase activity"/>
    <property type="evidence" value="ECO:0007669"/>
    <property type="project" value="TreeGrafter"/>
</dbReference>
<dbReference type="PIRSF" id="PIRSF000390">
    <property type="entry name" value="PLP_StrS"/>
    <property type="match status" value="1"/>
</dbReference>
<evidence type="ECO:0000313" key="7">
    <source>
        <dbReference type="Proteomes" id="UP000245125"/>
    </source>
</evidence>
<dbReference type="Gene3D" id="3.40.640.10">
    <property type="entry name" value="Type I PLP-dependent aspartate aminotransferase-like (Major domain)"/>
    <property type="match status" value="1"/>
</dbReference>
<dbReference type="InterPro" id="IPR015421">
    <property type="entry name" value="PyrdxlP-dep_Trfase_major"/>
</dbReference>
<evidence type="ECO:0000256" key="2">
    <source>
        <dbReference type="ARBA" id="ARBA00037999"/>
    </source>
</evidence>
<feature type="modified residue" description="N6-(pyridoxal phosphate)lysine" evidence="4">
    <location>
        <position position="186"/>
    </location>
</feature>
<dbReference type="FunFam" id="3.40.640.10:FF:000089">
    <property type="entry name" value="Aminotransferase, DegT/DnrJ/EryC1/StrS family"/>
    <property type="match status" value="1"/>
</dbReference>